<dbReference type="InterPro" id="IPR036661">
    <property type="entry name" value="Luciferase-like_sf"/>
</dbReference>
<dbReference type="SUPFAM" id="SSF51679">
    <property type="entry name" value="Bacterial luciferase-like"/>
    <property type="match status" value="1"/>
</dbReference>
<reference evidence="2 3" key="1">
    <citation type="submission" date="2016-10" db="EMBL/GenBank/DDBJ databases">
        <authorList>
            <person name="de Groot N.N."/>
        </authorList>
    </citation>
    <scope>NUCLEOTIDE SEQUENCE [LARGE SCALE GENOMIC DNA]</scope>
    <source>
        <strain evidence="2 3">DSM 378</strain>
    </source>
</reference>
<organism evidence="2 3">
    <name type="scientific">Azotobacter beijerinckii</name>
    <dbReference type="NCBI Taxonomy" id="170623"/>
    <lineage>
        <taxon>Bacteria</taxon>
        <taxon>Pseudomonadati</taxon>
        <taxon>Pseudomonadota</taxon>
        <taxon>Gammaproteobacteria</taxon>
        <taxon>Pseudomonadales</taxon>
        <taxon>Pseudomonadaceae</taxon>
        <taxon>Azotobacter</taxon>
    </lineage>
</organism>
<dbReference type="GO" id="GO:0004497">
    <property type="term" value="F:monooxygenase activity"/>
    <property type="evidence" value="ECO:0007669"/>
    <property type="project" value="UniProtKB-KW"/>
</dbReference>
<dbReference type="GO" id="GO:0016705">
    <property type="term" value="F:oxidoreductase activity, acting on paired donors, with incorporation or reduction of molecular oxygen"/>
    <property type="evidence" value="ECO:0007669"/>
    <property type="project" value="InterPro"/>
</dbReference>
<gene>
    <name evidence="2" type="ORF">SAMN04244573_01437</name>
</gene>
<dbReference type="InterPro" id="IPR011251">
    <property type="entry name" value="Luciferase-like_dom"/>
</dbReference>
<accession>A0A1H9FDR1</accession>
<dbReference type="Pfam" id="PF00296">
    <property type="entry name" value="Bac_luciferase"/>
    <property type="match status" value="1"/>
</dbReference>
<name>A0A1H9FDR1_9GAMM</name>
<dbReference type="AlphaFoldDB" id="A0A1H9FDR1"/>
<dbReference type="Proteomes" id="UP000199267">
    <property type="component" value="Unassembled WGS sequence"/>
</dbReference>
<evidence type="ECO:0000259" key="1">
    <source>
        <dbReference type="Pfam" id="PF00296"/>
    </source>
</evidence>
<dbReference type="EMBL" id="FOFJ01000010">
    <property type="protein sequence ID" value="SEQ36057.1"/>
    <property type="molecule type" value="Genomic_DNA"/>
</dbReference>
<keyword evidence="2" id="KW-0503">Monooxygenase</keyword>
<evidence type="ECO:0000313" key="2">
    <source>
        <dbReference type="EMBL" id="SEQ36057.1"/>
    </source>
</evidence>
<sequence length="86" mass="9255">MSATHRVEFIGFLSHREASEARPGDGPLVNKAFLGACARAQEHAGFDRALIAYHSTAPDGLQVAAQAAQETRRLGLLVARWRTGQA</sequence>
<protein>
    <submittedName>
        <fullName evidence="2">Luciferase-like monooxygenase</fullName>
    </submittedName>
</protein>
<dbReference type="Gene3D" id="3.20.20.30">
    <property type="entry name" value="Luciferase-like domain"/>
    <property type="match status" value="1"/>
</dbReference>
<evidence type="ECO:0000313" key="3">
    <source>
        <dbReference type="Proteomes" id="UP000199267"/>
    </source>
</evidence>
<feature type="domain" description="Luciferase-like" evidence="1">
    <location>
        <begin position="9"/>
        <end position="79"/>
    </location>
</feature>
<proteinExistence type="predicted"/>
<keyword evidence="2" id="KW-0560">Oxidoreductase</keyword>